<name>A0A0A8ZDN8_ARUDO</name>
<dbReference type="EMBL" id="GBRH01262117">
    <property type="protein sequence ID" value="JAD35778.1"/>
    <property type="molecule type" value="Transcribed_RNA"/>
</dbReference>
<accession>A0A0A8ZDN8</accession>
<protein>
    <submittedName>
        <fullName evidence="1">Uncharacterized protein</fullName>
    </submittedName>
</protein>
<proteinExistence type="predicted"/>
<evidence type="ECO:0000313" key="1">
    <source>
        <dbReference type="EMBL" id="JAD35778.1"/>
    </source>
</evidence>
<sequence>MYNSCSELPSSSDSIEASHASDMIHGAVQEKNHSYFFWVRKMNYNLSIHLNIFFYEAFRRYAVNKLTSERFLLVEVTVSSLRCK</sequence>
<reference evidence="1" key="2">
    <citation type="journal article" date="2015" name="Data Brief">
        <title>Shoot transcriptome of the giant reed, Arundo donax.</title>
        <authorList>
            <person name="Barrero R.A."/>
            <person name="Guerrero F.D."/>
            <person name="Moolhuijzen P."/>
            <person name="Goolsby J.A."/>
            <person name="Tidwell J."/>
            <person name="Bellgard S.E."/>
            <person name="Bellgard M.I."/>
        </authorList>
    </citation>
    <scope>NUCLEOTIDE SEQUENCE</scope>
    <source>
        <tissue evidence="1">Shoot tissue taken approximately 20 cm above the soil surface</tissue>
    </source>
</reference>
<organism evidence="1">
    <name type="scientific">Arundo donax</name>
    <name type="common">Giant reed</name>
    <name type="synonym">Donax arundinaceus</name>
    <dbReference type="NCBI Taxonomy" id="35708"/>
    <lineage>
        <taxon>Eukaryota</taxon>
        <taxon>Viridiplantae</taxon>
        <taxon>Streptophyta</taxon>
        <taxon>Embryophyta</taxon>
        <taxon>Tracheophyta</taxon>
        <taxon>Spermatophyta</taxon>
        <taxon>Magnoliopsida</taxon>
        <taxon>Liliopsida</taxon>
        <taxon>Poales</taxon>
        <taxon>Poaceae</taxon>
        <taxon>PACMAD clade</taxon>
        <taxon>Arundinoideae</taxon>
        <taxon>Arundineae</taxon>
        <taxon>Arundo</taxon>
    </lineage>
</organism>
<reference evidence="1" key="1">
    <citation type="submission" date="2014-09" db="EMBL/GenBank/DDBJ databases">
        <authorList>
            <person name="Magalhaes I.L.F."/>
            <person name="Oliveira U."/>
            <person name="Santos F.R."/>
            <person name="Vidigal T.H.D.A."/>
            <person name="Brescovit A.D."/>
            <person name="Santos A.J."/>
        </authorList>
    </citation>
    <scope>NUCLEOTIDE SEQUENCE</scope>
    <source>
        <tissue evidence="1">Shoot tissue taken approximately 20 cm above the soil surface</tissue>
    </source>
</reference>
<dbReference type="AlphaFoldDB" id="A0A0A8ZDN8"/>